<evidence type="ECO:0000256" key="1">
    <source>
        <dbReference type="ARBA" id="ARBA00004906"/>
    </source>
</evidence>
<evidence type="ECO:0000256" key="3">
    <source>
        <dbReference type="ARBA" id="ARBA00022786"/>
    </source>
</evidence>
<dbReference type="Gene3D" id="2.160.20.10">
    <property type="entry name" value="Single-stranded right-handed beta-helix, Pectin lyase-like"/>
    <property type="match status" value="1"/>
</dbReference>
<feature type="non-terminal residue" evidence="5">
    <location>
        <position position="1"/>
    </location>
</feature>
<dbReference type="EMBL" id="LJCR01001873">
    <property type="protein sequence ID" value="KPV49585.1"/>
    <property type="molecule type" value="Genomic_DNA"/>
</dbReference>
<feature type="domain" description="Right handed beta helix" evidence="4">
    <location>
        <begin position="3"/>
        <end position="138"/>
    </location>
</feature>
<comment type="caution">
    <text evidence="5">The sequence shown here is derived from an EMBL/GenBank/DDBJ whole genome shotgun (WGS) entry which is preliminary data.</text>
</comment>
<dbReference type="SMART" id="SM00710">
    <property type="entry name" value="PbH1"/>
    <property type="match status" value="7"/>
</dbReference>
<accession>A0A0P9H6T4</accession>
<dbReference type="AlphaFoldDB" id="A0A0P9H6T4"/>
<name>A0A0P9H6T4_9CHLR</name>
<dbReference type="InterPro" id="IPR012334">
    <property type="entry name" value="Pectin_lyas_fold"/>
</dbReference>
<evidence type="ECO:0000313" key="5">
    <source>
        <dbReference type="EMBL" id="KPV49585.1"/>
    </source>
</evidence>
<proteinExistence type="predicted"/>
<dbReference type="InterPro" id="IPR039448">
    <property type="entry name" value="Beta_helix"/>
</dbReference>
<keyword evidence="2" id="KW-0677">Repeat</keyword>
<dbReference type="InterPro" id="IPR022441">
    <property type="entry name" value="Para_beta_helix_rpt-2"/>
</dbReference>
<dbReference type="Proteomes" id="UP000050509">
    <property type="component" value="Unassembled WGS sequence"/>
</dbReference>
<keyword evidence="3" id="KW-0833">Ubl conjugation pathway</keyword>
<dbReference type="InterPro" id="IPR006626">
    <property type="entry name" value="PbH1"/>
</dbReference>
<dbReference type="NCBIfam" id="TIGR03804">
    <property type="entry name" value="para_beta_helix"/>
    <property type="match status" value="2"/>
</dbReference>
<reference evidence="5 6" key="1">
    <citation type="submission" date="2015-09" db="EMBL/GenBank/DDBJ databases">
        <title>Draft genome sequence of Kouleothrix aurantiaca JCM 19913.</title>
        <authorList>
            <person name="Hemp J."/>
        </authorList>
    </citation>
    <scope>NUCLEOTIDE SEQUENCE [LARGE SCALE GENOMIC DNA]</scope>
    <source>
        <strain evidence="5 6">COM-B</strain>
    </source>
</reference>
<comment type="pathway">
    <text evidence="1">Protein modification; protein ubiquitination.</text>
</comment>
<keyword evidence="6" id="KW-1185">Reference proteome</keyword>
<gene>
    <name evidence="5" type="ORF">SE17_31760</name>
</gene>
<dbReference type="Pfam" id="PF13229">
    <property type="entry name" value="Beta_helix"/>
    <property type="match status" value="1"/>
</dbReference>
<dbReference type="InterPro" id="IPR011050">
    <property type="entry name" value="Pectin_lyase_fold/virulence"/>
</dbReference>
<evidence type="ECO:0000313" key="6">
    <source>
        <dbReference type="Proteomes" id="UP000050509"/>
    </source>
</evidence>
<dbReference type="PANTHER" id="PTHR22990">
    <property type="entry name" value="F-BOX ONLY PROTEIN"/>
    <property type="match status" value="1"/>
</dbReference>
<dbReference type="SUPFAM" id="SSF51126">
    <property type="entry name" value="Pectin lyase-like"/>
    <property type="match status" value="1"/>
</dbReference>
<organism evidence="5 6">
    <name type="scientific">Kouleothrix aurantiaca</name>
    <dbReference type="NCBI Taxonomy" id="186479"/>
    <lineage>
        <taxon>Bacteria</taxon>
        <taxon>Bacillati</taxon>
        <taxon>Chloroflexota</taxon>
        <taxon>Chloroflexia</taxon>
        <taxon>Chloroflexales</taxon>
        <taxon>Roseiflexineae</taxon>
        <taxon>Roseiflexaceae</taxon>
        <taxon>Kouleothrix</taxon>
    </lineage>
</organism>
<evidence type="ECO:0000259" key="4">
    <source>
        <dbReference type="Pfam" id="PF13229"/>
    </source>
</evidence>
<protein>
    <recommendedName>
        <fullName evidence="4">Right handed beta helix domain-containing protein</fullName>
    </recommendedName>
</protein>
<sequence length="200" mass="20636">LQITNTSMGIVAAHAPKTEIRDMVITNAKQYGIFFTGSDKSEAQKNRISGSGFAGIAAGDTPNVSIKQNSVTSFNYGIYVFSSTNAKIVSNHVTNAGQTGILLANLTRSTVKHNTASGSSYGITLGGTNSNTISENTVTNNSTAGILVESSAAGNTIRKNLLQGNGTDAVDHSTGSQTTGTANIWLRNTCATSTPAGLCK</sequence>
<evidence type="ECO:0000256" key="2">
    <source>
        <dbReference type="ARBA" id="ARBA00022737"/>
    </source>
</evidence>
<dbReference type="PANTHER" id="PTHR22990:SF15">
    <property type="entry name" value="F-BOX ONLY PROTEIN 10"/>
    <property type="match status" value="1"/>
</dbReference>
<dbReference type="InterPro" id="IPR051550">
    <property type="entry name" value="SCF-Subunits/Alg-Epimerases"/>
</dbReference>